<accession>A0ABP4VBV5</accession>
<reference evidence="3" key="1">
    <citation type="journal article" date="2019" name="Int. J. Syst. Evol. Microbiol.">
        <title>The Global Catalogue of Microorganisms (GCM) 10K type strain sequencing project: providing services to taxonomists for standard genome sequencing and annotation.</title>
        <authorList>
            <consortium name="The Broad Institute Genomics Platform"/>
            <consortium name="The Broad Institute Genome Sequencing Center for Infectious Disease"/>
            <person name="Wu L."/>
            <person name="Ma J."/>
        </authorList>
    </citation>
    <scope>NUCLEOTIDE SEQUENCE [LARGE SCALE GENOMIC DNA]</scope>
    <source>
        <strain evidence="3">JCM 14718</strain>
    </source>
</reference>
<sequence length="70" mass="7733">MPQYLLLLPILACPIGMSLMMWFMMRGNKNTAQTQNNGAEKQDDLAALRAEVALLKQAVVDNGPRRSISS</sequence>
<organism evidence="2 3">
    <name type="scientific">Fodinicola feengrottensis</name>
    <dbReference type="NCBI Taxonomy" id="435914"/>
    <lineage>
        <taxon>Bacteria</taxon>
        <taxon>Bacillati</taxon>
        <taxon>Actinomycetota</taxon>
        <taxon>Actinomycetes</taxon>
        <taxon>Mycobacteriales</taxon>
        <taxon>Fodinicola</taxon>
    </lineage>
</organism>
<keyword evidence="1" id="KW-1133">Transmembrane helix</keyword>
<gene>
    <name evidence="2" type="ORF">GCM10009765_80770</name>
</gene>
<evidence type="ECO:0000313" key="2">
    <source>
        <dbReference type="EMBL" id="GAA1720409.1"/>
    </source>
</evidence>
<feature type="transmembrane region" description="Helical" evidence="1">
    <location>
        <begin position="6"/>
        <end position="25"/>
    </location>
</feature>
<dbReference type="EMBL" id="BAAANY010000045">
    <property type="protein sequence ID" value="GAA1720409.1"/>
    <property type="molecule type" value="Genomic_DNA"/>
</dbReference>
<protein>
    <recommendedName>
        <fullName evidence="4">DUF2933 domain-containing protein</fullName>
    </recommendedName>
</protein>
<dbReference type="RefSeq" id="WP_344315271.1">
    <property type="nucleotide sequence ID" value="NZ_BAAANY010000045.1"/>
</dbReference>
<name>A0ABP4VBV5_9ACTN</name>
<proteinExistence type="predicted"/>
<comment type="caution">
    <text evidence="2">The sequence shown here is derived from an EMBL/GenBank/DDBJ whole genome shotgun (WGS) entry which is preliminary data.</text>
</comment>
<evidence type="ECO:0008006" key="4">
    <source>
        <dbReference type="Google" id="ProtNLM"/>
    </source>
</evidence>
<keyword evidence="1" id="KW-0472">Membrane</keyword>
<keyword evidence="1" id="KW-0812">Transmembrane</keyword>
<evidence type="ECO:0000256" key="1">
    <source>
        <dbReference type="SAM" id="Phobius"/>
    </source>
</evidence>
<evidence type="ECO:0000313" key="3">
    <source>
        <dbReference type="Proteomes" id="UP001500618"/>
    </source>
</evidence>
<dbReference type="Proteomes" id="UP001500618">
    <property type="component" value="Unassembled WGS sequence"/>
</dbReference>
<keyword evidence="3" id="KW-1185">Reference proteome</keyword>